<evidence type="ECO:0000259" key="4">
    <source>
        <dbReference type="Pfam" id="PF07244"/>
    </source>
</evidence>
<sequence>MITEVLKNGVLLCCLLLIALLTLFGTASAQLHIEEPSLLNRPIADIVITGNYVTDEKVILSEMKTRKGVIPTREMLELDMLRVQGLDIFTRVEFFLLESAGKSVLNIVVTEEWYIFPLPYWSLSDDTPPELTYGFRFQQKNFRGRNETLSISLWSGDDRGYMLSHTTPRLRGNPTLTSSVSLYQITQTSNNLAVKDLDLESRHTVAQFAIGKRWTREFVSGIGCRFHLVRAENPLQLAGDGLLDRIVETHVSTTWDGRDLRQLSRRGLFGSVRYVQGWVLSLKQQYQRFSVDLRSYLPYHFISLCSRLQWHPSWGSLPPYDWTIIDDNSYIRSVNLSDEGESFYSATFEIRFDLLPLRYFTWQRAPYFKQYFTNLQYGLAAEIFLETGDAYSISDKTSVDNLMWGYGVGLLLRLPYADVIRLESSWNPEYSFSDVLLSWKLGISF</sequence>
<organism evidence="5 6">
    <name type="scientific">candidate division LCP-89 bacterium B3_LCP</name>
    <dbReference type="NCBI Taxonomy" id="2012998"/>
    <lineage>
        <taxon>Bacteria</taxon>
        <taxon>Pseudomonadati</taxon>
        <taxon>Bacteria division LCP-89</taxon>
    </lineage>
</organism>
<dbReference type="Pfam" id="PF07244">
    <property type="entry name" value="POTRA"/>
    <property type="match status" value="1"/>
</dbReference>
<protein>
    <recommendedName>
        <fullName evidence="7">POTRA domain-containing protein</fullName>
    </recommendedName>
</protein>
<evidence type="ECO:0000259" key="3">
    <source>
        <dbReference type="Pfam" id="PF01103"/>
    </source>
</evidence>
<comment type="caution">
    <text evidence="5">The sequence shown here is derived from an EMBL/GenBank/DDBJ whole genome shotgun (WGS) entry which is preliminary data.</text>
</comment>
<dbReference type="Gene3D" id="3.10.20.310">
    <property type="entry name" value="membrane protein fhac"/>
    <property type="match status" value="1"/>
</dbReference>
<dbReference type="GO" id="GO:0019867">
    <property type="term" value="C:outer membrane"/>
    <property type="evidence" value="ECO:0007669"/>
    <property type="project" value="InterPro"/>
</dbReference>
<name>A0A532V3S1_UNCL8</name>
<gene>
    <name evidence="5" type="ORF">CEE37_04510</name>
</gene>
<dbReference type="EMBL" id="NJBN01000002">
    <property type="protein sequence ID" value="TKJ41835.1"/>
    <property type="molecule type" value="Genomic_DNA"/>
</dbReference>
<comment type="subcellular location">
    <subcellularLocation>
        <location evidence="1">Membrane</location>
    </subcellularLocation>
</comment>
<dbReference type="Gene3D" id="2.40.160.50">
    <property type="entry name" value="membrane protein fhac: a member of the omp85/tpsb transporter family"/>
    <property type="match status" value="1"/>
</dbReference>
<evidence type="ECO:0000313" key="5">
    <source>
        <dbReference type="EMBL" id="TKJ41835.1"/>
    </source>
</evidence>
<evidence type="ECO:0000256" key="2">
    <source>
        <dbReference type="ARBA" id="ARBA00023136"/>
    </source>
</evidence>
<dbReference type="Pfam" id="PF01103">
    <property type="entry name" value="Omp85"/>
    <property type="match status" value="1"/>
</dbReference>
<dbReference type="InterPro" id="IPR000184">
    <property type="entry name" value="Bac_surfAg_D15"/>
</dbReference>
<dbReference type="AlphaFoldDB" id="A0A532V3S1"/>
<evidence type="ECO:0000256" key="1">
    <source>
        <dbReference type="ARBA" id="ARBA00004370"/>
    </source>
</evidence>
<reference evidence="5 6" key="1">
    <citation type="submission" date="2017-06" db="EMBL/GenBank/DDBJ databases">
        <title>Novel microbial phyla capable of carbon fixation and sulfur reduction in deep-sea sediments.</title>
        <authorList>
            <person name="Huang J."/>
            <person name="Baker B."/>
            <person name="Wang Y."/>
        </authorList>
    </citation>
    <scope>NUCLEOTIDE SEQUENCE [LARGE SCALE GENOMIC DNA]</scope>
    <source>
        <strain evidence="5">B3_LCP</strain>
    </source>
</reference>
<dbReference type="Proteomes" id="UP000319619">
    <property type="component" value="Unassembled WGS sequence"/>
</dbReference>
<feature type="domain" description="POTRA" evidence="4">
    <location>
        <begin position="43"/>
        <end position="111"/>
    </location>
</feature>
<keyword evidence="2" id="KW-0472">Membrane</keyword>
<accession>A0A532V3S1</accession>
<dbReference type="InterPro" id="IPR010827">
    <property type="entry name" value="BamA/TamA_POTRA"/>
</dbReference>
<proteinExistence type="predicted"/>
<evidence type="ECO:0008006" key="7">
    <source>
        <dbReference type="Google" id="ProtNLM"/>
    </source>
</evidence>
<feature type="domain" description="Bacterial surface antigen (D15)" evidence="3">
    <location>
        <begin position="141"/>
        <end position="417"/>
    </location>
</feature>
<evidence type="ECO:0000313" key="6">
    <source>
        <dbReference type="Proteomes" id="UP000319619"/>
    </source>
</evidence>